<keyword evidence="1" id="KW-0472">Membrane</keyword>
<proteinExistence type="predicted"/>
<keyword evidence="1" id="KW-1133">Transmembrane helix</keyword>
<gene>
    <name evidence="2" type="ORF">ACFSDA_08180</name>
</gene>
<dbReference type="Proteomes" id="UP001597280">
    <property type="component" value="Unassembled WGS sequence"/>
</dbReference>
<keyword evidence="1" id="KW-0812">Transmembrane</keyword>
<evidence type="ECO:0000313" key="2">
    <source>
        <dbReference type="EMBL" id="MFD1835056.1"/>
    </source>
</evidence>
<organism evidence="2 3">
    <name type="scientific">Brachybacterium rhamnosum</name>
    <dbReference type="NCBI Taxonomy" id="173361"/>
    <lineage>
        <taxon>Bacteria</taxon>
        <taxon>Bacillati</taxon>
        <taxon>Actinomycetota</taxon>
        <taxon>Actinomycetes</taxon>
        <taxon>Micrococcales</taxon>
        <taxon>Dermabacteraceae</taxon>
        <taxon>Brachybacterium</taxon>
    </lineage>
</organism>
<evidence type="ECO:0000313" key="3">
    <source>
        <dbReference type="Proteomes" id="UP001597280"/>
    </source>
</evidence>
<comment type="caution">
    <text evidence="2">The sequence shown here is derived from an EMBL/GenBank/DDBJ whole genome shotgun (WGS) entry which is preliminary data.</text>
</comment>
<accession>A0ABW4Q008</accession>
<dbReference type="EMBL" id="JBHUFL010000002">
    <property type="protein sequence ID" value="MFD1835056.1"/>
    <property type="molecule type" value="Genomic_DNA"/>
</dbReference>
<reference evidence="3" key="1">
    <citation type="journal article" date="2019" name="Int. J. Syst. Evol. Microbiol.">
        <title>The Global Catalogue of Microorganisms (GCM) 10K type strain sequencing project: providing services to taxonomists for standard genome sequencing and annotation.</title>
        <authorList>
            <consortium name="The Broad Institute Genomics Platform"/>
            <consortium name="The Broad Institute Genome Sequencing Center for Infectious Disease"/>
            <person name="Wu L."/>
            <person name="Ma J."/>
        </authorList>
    </citation>
    <scope>NUCLEOTIDE SEQUENCE [LARGE SCALE GENOMIC DNA]</scope>
    <source>
        <strain evidence="3">JCM 11650</strain>
    </source>
</reference>
<name>A0ABW4Q008_9MICO</name>
<protein>
    <recommendedName>
        <fullName evidence="4">DUF948 domain-containing protein</fullName>
    </recommendedName>
</protein>
<keyword evidence="3" id="KW-1185">Reference proteome</keyword>
<dbReference type="RefSeq" id="WP_343904267.1">
    <property type="nucleotide sequence ID" value="NZ_BAAAIS010000002.1"/>
</dbReference>
<sequence>MGDPTVLVAAIGGVSAVIVALVSQGLKRAGASSDQQIAQQVRETAQSATKAADESARQVGVDVGGVVSAAITAAVAPVDARLKTVEGEVRVLRSDLVPVAVSDRGLVLSKVAEGLIHPHQVMPIPESVSPLYPDHLRHVPRPKETP</sequence>
<evidence type="ECO:0000256" key="1">
    <source>
        <dbReference type="SAM" id="Phobius"/>
    </source>
</evidence>
<feature type="transmembrane region" description="Helical" evidence="1">
    <location>
        <begin position="6"/>
        <end position="26"/>
    </location>
</feature>
<evidence type="ECO:0008006" key="4">
    <source>
        <dbReference type="Google" id="ProtNLM"/>
    </source>
</evidence>